<evidence type="ECO:0000313" key="5">
    <source>
        <dbReference type="Proteomes" id="UP000270296"/>
    </source>
</evidence>
<comment type="similarity">
    <text evidence="1">Belongs to the ATP-dependent DNA ligase family.</text>
</comment>
<dbReference type="Gene3D" id="2.40.50.140">
    <property type="entry name" value="Nucleic acid-binding proteins"/>
    <property type="match status" value="1"/>
</dbReference>
<dbReference type="GO" id="GO:0005634">
    <property type="term" value="C:nucleus"/>
    <property type="evidence" value="ECO:0007669"/>
    <property type="project" value="TreeGrafter"/>
</dbReference>
<dbReference type="SUPFAM" id="SSF50249">
    <property type="entry name" value="Nucleic acid-binding proteins"/>
    <property type="match status" value="1"/>
</dbReference>
<gene>
    <name evidence="4" type="ORF">SBAD_LOCUS13051</name>
</gene>
<evidence type="ECO:0000256" key="1">
    <source>
        <dbReference type="ARBA" id="ARBA00007572"/>
    </source>
</evidence>
<feature type="domain" description="ATP-dependent DNA ligase family profile" evidence="3">
    <location>
        <begin position="17"/>
        <end position="133"/>
    </location>
</feature>
<accession>A0A3P8EFT6</accession>
<keyword evidence="5" id="KW-1185">Reference proteome</keyword>
<dbReference type="Pfam" id="PF04679">
    <property type="entry name" value="DNA_ligase_A_C"/>
    <property type="match status" value="1"/>
</dbReference>
<dbReference type="GO" id="GO:0005739">
    <property type="term" value="C:mitochondrion"/>
    <property type="evidence" value="ECO:0007669"/>
    <property type="project" value="TreeGrafter"/>
</dbReference>
<dbReference type="AlphaFoldDB" id="A0A3P8EFT6"/>
<reference evidence="4 5" key="1">
    <citation type="submission" date="2018-11" db="EMBL/GenBank/DDBJ databases">
        <authorList>
            <consortium name="Pathogen Informatics"/>
        </authorList>
    </citation>
    <scope>NUCLEOTIDE SEQUENCE [LARGE SCALE GENOMIC DNA]</scope>
</reference>
<dbReference type="GO" id="GO:0005524">
    <property type="term" value="F:ATP binding"/>
    <property type="evidence" value="ECO:0007669"/>
    <property type="project" value="InterPro"/>
</dbReference>
<organism evidence="4 5">
    <name type="scientific">Soboliphyme baturini</name>
    <dbReference type="NCBI Taxonomy" id="241478"/>
    <lineage>
        <taxon>Eukaryota</taxon>
        <taxon>Metazoa</taxon>
        <taxon>Ecdysozoa</taxon>
        <taxon>Nematoda</taxon>
        <taxon>Enoplea</taxon>
        <taxon>Dorylaimia</taxon>
        <taxon>Dioctophymatida</taxon>
        <taxon>Dioctophymatoidea</taxon>
        <taxon>Soboliphymatidae</taxon>
        <taxon>Soboliphyme</taxon>
    </lineage>
</organism>
<dbReference type="OrthoDB" id="206088at2759"/>
<protein>
    <recommendedName>
        <fullName evidence="3">ATP-dependent DNA ligase family profile domain-containing protein</fullName>
    </recommendedName>
</protein>
<dbReference type="InterPro" id="IPR050191">
    <property type="entry name" value="ATP-dep_DNA_ligase"/>
</dbReference>
<evidence type="ECO:0000256" key="2">
    <source>
        <dbReference type="ARBA" id="ARBA00022598"/>
    </source>
</evidence>
<dbReference type="InterPro" id="IPR012309">
    <property type="entry name" value="DNA_ligase_ATP-dep_C"/>
</dbReference>
<evidence type="ECO:0000313" key="4">
    <source>
        <dbReference type="EMBL" id="VDP53640.1"/>
    </source>
</evidence>
<keyword evidence="2" id="KW-0436">Ligase</keyword>
<dbReference type="Gene3D" id="3.30.470.30">
    <property type="entry name" value="DNA ligase/mRNA capping enzyme"/>
    <property type="match status" value="1"/>
</dbReference>
<dbReference type="Pfam" id="PF01068">
    <property type="entry name" value="DNA_ligase_A_M"/>
    <property type="match status" value="1"/>
</dbReference>
<dbReference type="InterPro" id="IPR012310">
    <property type="entry name" value="DNA_ligase_ATP-dep_cent"/>
</dbReference>
<sequence>MEFFSGTKDDIFKDVEGSNIKVKVCVFAFDLLFFNGVSFVRSDFRIRRDHLRSYFKEVAGVFMFAKGIISSDTEEIATFLDEAVKGKCSLRNCEGLMLKTLDDNATYEIAQRGYCGTGKRTAVYGGYLLACYNPETEEYQSICKIGTGLKDEDLKNQAELFKGHILTAPKPYYRFDTSLTPDHWFEPIQVWEVKAADLSISPRHFAAVGLVRIILEA</sequence>
<proteinExistence type="inferred from homology"/>
<dbReference type="GO" id="GO:0006281">
    <property type="term" value="P:DNA repair"/>
    <property type="evidence" value="ECO:0007669"/>
    <property type="project" value="InterPro"/>
</dbReference>
<dbReference type="GO" id="GO:0006310">
    <property type="term" value="P:DNA recombination"/>
    <property type="evidence" value="ECO:0007669"/>
    <property type="project" value="InterPro"/>
</dbReference>
<dbReference type="InterPro" id="IPR012340">
    <property type="entry name" value="NA-bd_OB-fold"/>
</dbReference>
<evidence type="ECO:0000259" key="3">
    <source>
        <dbReference type="PROSITE" id="PS50160"/>
    </source>
</evidence>
<dbReference type="PROSITE" id="PS50160">
    <property type="entry name" value="DNA_LIGASE_A3"/>
    <property type="match status" value="1"/>
</dbReference>
<dbReference type="Proteomes" id="UP000270296">
    <property type="component" value="Unassembled WGS sequence"/>
</dbReference>
<name>A0A3P8EFT6_9BILA</name>
<dbReference type="GO" id="GO:0003910">
    <property type="term" value="F:DNA ligase (ATP) activity"/>
    <property type="evidence" value="ECO:0007669"/>
    <property type="project" value="InterPro"/>
</dbReference>
<dbReference type="PANTHER" id="PTHR45674:SF4">
    <property type="entry name" value="DNA LIGASE 1"/>
    <property type="match status" value="1"/>
</dbReference>
<dbReference type="GO" id="GO:1903461">
    <property type="term" value="P:Okazaki fragment processing involved in mitotic DNA replication"/>
    <property type="evidence" value="ECO:0007669"/>
    <property type="project" value="TreeGrafter"/>
</dbReference>
<dbReference type="EMBL" id="UZAM01019951">
    <property type="protein sequence ID" value="VDP53640.1"/>
    <property type="molecule type" value="Genomic_DNA"/>
</dbReference>
<dbReference type="SUPFAM" id="SSF56091">
    <property type="entry name" value="DNA ligase/mRNA capping enzyme, catalytic domain"/>
    <property type="match status" value="1"/>
</dbReference>
<dbReference type="PANTHER" id="PTHR45674">
    <property type="entry name" value="DNA LIGASE 1/3 FAMILY MEMBER"/>
    <property type="match status" value="1"/>
</dbReference>